<keyword evidence="3" id="KW-1185">Reference proteome</keyword>
<dbReference type="Pfam" id="PF13579">
    <property type="entry name" value="Glyco_trans_4_4"/>
    <property type="match status" value="1"/>
</dbReference>
<dbReference type="EMBL" id="JAFBIL020000003">
    <property type="protein sequence ID" value="MBZ2207314.1"/>
    <property type="molecule type" value="Genomic_DNA"/>
</dbReference>
<dbReference type="Gene3D" id="3.40.50.2000">
    <property type="entry name" value="Glycogen Phosphorylase B"/>
    <property type="match status" value="2"/>
</dbReference>
<dbReference type="RefSeq" id="WP_223467809.1">
    <property type="nucleotide sequence ID" value="NZ_JAFBIL020000003.1"/>
</dbReference>
<dbReference type="Proteomes" id="UP000809349">
    <property type="component" value="Unassembled WGS sequence"/>
</dbReference>
<dbReference type="CDD" id="cd03794">
    <property type="entry name" value="GT4_WbuB-like"/>
    <property type="match status" value="1"/>
</dbReference>
<feature type="domain" description="Glycosyltransferase subfamily 4-like N-terminal" evidence="1">
    <location>
        <begin position="16"/>
        <end position="202"/>
    </location>
</feature>
<organism evidence="2 3">
    <name type="scientific">Massilia soli</name>
    <dbReference type="NCBI Taxonomy" id="2792854"/>
    <lineage>
        <taxon>Bacteria</taxon>
        <taxon>Pseudomonadati</taxon>
        <taxon>Pseudomonadota</taxon>
        <taxon>Betaproteobacteria</taxon>
        <taxon>Burkholderiales</taxon>
        <taxon>Oxalobacteraceae</taxon>
        <taxon>Telluria group</taxon>
        <taxon>Massilia</taxon>
    </lineage>
</organism>
<gene>
    <name evidence="2" type="ORF">I4X03_008575</name>
</gene>
<name>A0ABS7SMH7_9BURK</name>
<evidence type="ECO:0000259" key="1">
    <source>
        <dbReference type="Pfam" id="PF13579"/>
    </source>
</evidence>
<dbReference type="PANTHER" id="PTHR12526">
    <property type="entry name" value="GLYCOSYLTRANSFERASE"/>
    <property type="match status" value="1"/>
</dbReference>
<sequence>MNILLINHYAGSLQHGMEYRPYYLAREWVRLGHKVRIVASSRSHIRAQAPQMRGASRLDETIDGIEYTWFDTPAYAGNGGARAWNMAAFIVRLTRSARALAQSFRPDVVIASSTYPLDIWPARRIARLARARLLFEVHDLWPLSPMELGNFSRWHPFIMLLQAAENYACRNADAVVSILPKVRDHLEAHGMARHKLHIVPNGADPNEWLAEPPQLQGEVAAALADLRARGKFIVGYAGTHGTANSLATLLDAAAQLTGERAVFVLVGGGPDKAQLQARAREMGLSSVYFFDPVAKQQVPALLQCFDIAYIGWPRQPLYRFGISPNKLIDYMMAARPILHSVEAGNDPVADAGCGLTVAPEDPSAVARGVLNLMLMPPNERAALGQRGKAYALRNLSYPVLGERFLNILAGLRPTTL</sequence>
<dbReference type="PANTHER" id="PTHR12526:SF622">
    <property type="entry name" value="GLYCOSYLTRANSFERASE (GROUP I)"/>
    <property type="match status" value="1"/>
</dbReference>
<proteinExistence type="predicted"/>
<dbReference type="SUPFAM" id="SSF53756">
    <property type="entry name" value="UDP-Glycosyltransferase/glycogen phosphorylase"/>
    <property type="match status" value="1"/>
</dbReference>
<evidence type="ECO:0000313" key="3">
    <source>
        <dbReference type="Proteomes" id="UP000809349"/>
    </source>
</evidence>
<dbReference type="InterPro" id="IPR028098">
    <property type="entry name" value="Glyco_trans_4-like_N"/>
</dbReference>
<reference evidence="2 3" key="1">
    <citation type="submission" date="2021-08" db="EMBL/GenBank/DDBJ databases">
        <title>Massilia sp. R798.</title>
        <authorList>
            <person name="Baek J.H."/>
            <person name="Jung H.S."/>
            <person name="Kim K.R."/>
            <person name="Jeon C.O."/>
        </authorList>
    </citation>
    <scope>NUCLEOTIDE SEQUENCE [LARGE SCALE GENOMIC DNA]</scope>
    <source>
        <strain evidence="2 3">R798</strain>
    </source>
</reference>
<comment type="caution">
    <text evidence="2">The sequence shown here is derived from an EMBL/GenBank/DDBJ whole genome shotgun (WGS) entry which is preliminary data.</text>
</comment>
<accession>A0ABS7SMH7</accession>
<evidence type="ECO:0000313" key="2">
    <source>
        <dbReference type="EMBL" id="MBZ2207314.1"/>
    </source>
</evidence>
<protein>
    <submittedName>
        <fullName evidence="2">Glycosyltransferase family 4 protein</fullName>
    </submittedName>
</protein>
<dbReference type="Pfam" id="PF13692">
    <property type="entry name" value="Glyco_trans_1_4"/>
    <property type="match status" value="1"/>
</dbReference>